<dbReference type="Proteomes" id="UP000265366">
    <property type="component" value="Unassembled WGS sequence"/>
</dbReference>
<keyword evidence="1" id="KW-0805">Transcription regulation</keyword>
<keyword evidence="6" id="KW-1185">Reference proteome</keyword>
<dbReference type="SUPFAM" id="SSF53822">
    <property type="entry name" value="Periplasmic binding protein-like I"/>
    <property type="match status" value="1"/>
</dbReference>
<dbReference type="GO" id="GO:0000976">
    <property type="term" value="F:transcription cis-regulatory region binding"/>
    <property type="evidence" value="ECO:0007669"/>
    <property type="project" value="TreeGrafter"/>
</dbReference>
<dbReference type="EMBL" id="QXFM01000121">
    <property type="protein sequence ID" value="RIV82178.1"/>
    <property type="molecule type" value="Genomic_DNA"/>
</dbReference>
<evidence type="ECO:0000256" key="1">
    <source>
        <dbReference type="ARBA" id="ARBA00023015"/>
    </source>
</evidence>
<dbReference type="Pfam" id="PF13377">
    <property type="entry name" value="Peripla_BP_3"/>
    <property type="match status" value="1"/>
</dbReference>
<organism evidence="5 6">
    <name type="scientific">Aurantiacibacter xanthus</name>
    <dbReference type="NCBI Taxonomy" id="1784712"/>
    <lineage>
        <taxon>Bacteria</taxon>
        <taxon>Pseudomonadati</taxon>
        <taxon>Pseudomonadota</taxon>
        <taxon>Alphaproteobacteria</taxon>
        <taxon>Sphingomonadales</taxon>
        <taxon>Erythrobacteraceae</taxon>
        <taxon>Aurantiacibacter</taxon>
    </lineage>
</organism>
<protein>
    <recommendedName>
        <fullName evidence="4">Transcriptional regulator LacI/GalR-like sensor domain-containing protein</fullName>
    </recommendedName>
</protein>
<gene>
    <name evidence="5" type="ORF">D2V17_16005</name>
</gene>
<evidence type="ECO:0000256" key="2">
    <source>
        <dbReference type="ARBA" id="ARBA00023125"/>
    </source>
</evidence>
<dbReference type="PANTHER" id="PTHR30146:SF153">
    <property type="entry name" value="LACTOSE OPERON REPRESSOR"/>
    <property type="match status" value="1"/>
</dbReference>
<name>A0A3A1P4Z7_9SPHN</name>
<sequence length="137" mass="15020">MITEANGNFEFEAGIAAGRQLLDVADRPTAIFATNDDSAAGVMTACTQLGIAVPDAVSICGFDDNFVAKRVWPYLTTVYQPIAELARQAANLLLDRRADNRETANVLLAHRMVERDTIRDLRVSEKVRRPVKGDDDA</sequence>
<dbReference type="PANTHER" id="PTHR30146">
    <property type="entry name" value="LACI-RELATED TRANSCRIPTIONAL REPRESSOR"/>
    <property type="match status" value="1"/>
</dbReference>
<evidence type="ECO:0000313" key="5">
    <source>
        <dbReference type="EMBL" id="RIV82178.1"/>
    </source>
</evidence>
<accession>A0A3A1P4Z7</accession>
<evidence type="ECO:0000256" key="3">
    <source>
        <dbReference type="ARBA" id="ARBA00023163"/>
    </source>
</evidence>
<dbReference type="OrthoDB" id="7939625at2"/>
<dbReference type="InterPro" id="IPR028082">
    <property type="entry name" value="Peripla_BP_I"/>
</dbReference>
<dbReference type="InterPro" id="IPR046335">
    <property type="entry name" value="LacI/GalR-like_sensor"/>
</dbReference>
<dbReference type="AlphaFoldDB" id="A0A3A1P4Z7"/>
<dbReference type="GO" id="GO:0003700">
    <property type="term" value="F:DNA-binding transcription factor activity"/>
    <property type="evidence" value="ECO:0007669"/>
    <property type="project" value="TreeGrafter"/>
</dbReference>
<comment type="caution">
    <text evidence="5">The sequence shown here is derived from an EMBL/GenBank/DDBJ whole genome shotgun (WGS) entry which is preliminary data.</text>
</comment>
<reference evidence="5 6" key="1">
    <citation type="submission" date="2018-08" db="EMBL/GenBank/DDBJ databases">
        <title>Erythrobacter zhengii sp.nov., a bacterium isolated from deep-sea sediment.</title>
        <authorList>
            <person name="Fang C."/>
            <person name="Wu Y.-H."/>
            <person name="Sun C."/>
            <person name="Wang H."/>
            <person name="Cheng H."/>
            <person name="Meng F.-X."/>
            <person name="Wang C.-S."/>
            <person name="Xu X.-W."/>
        </authorList>
    </citation>
    <scope>NUCLEOTIDE SEQUENCE [LARGE SCALE GENOMIC DNA]</scope>
    <source>
        <strain evidence="5 6">CCTCC AB 2015396</strain>
    </source>
</reference>
<keyword evidence="2" id="KW-0238">DNA-binding</keyword>
<evidence type="ECO:0000313" key="6">
    <source>
        <dbReference type="Proteomes" id="UP000265366"/>
    </source>
</evidence>
<feature type="domain" description="Transcriptional regulator LacI/GalR-like sensor" evidence="4">
    <location>
        <begin position="19"/>
        <end position="117"/>
    </location>
</feature>
<keyword evidence="3" id="KW-0804">Transcription</keyword>
<proteinExistence type="predicted"/>
<dbReference type="Gene3D" id="3.40.50.2300">
    <property type="match status" value="2"/>
</dbReference>
<evidence type="ECO:0000259" key="4">
    <source>
        <dbReference type="Pfam" id="PF13377"/>
    </source>
</evidence>